<evidence type="ECO:0000256" key="6">
    <source>
        <dbReference type="ARBA" id="ARBA00047475"/>
    </source>
</evidence>
<dbReference type="GO" id="GO:0015020">
    <property type="term" value="F:glucuronosyltransferase activity"/>
    <property type="evidence" value="ECO:0007669"/>
    <property type="project" value="UniProtKB-EC"/>
</dbReference>
<dbReference type="EMBL" id="JARK01000152">
    <property type="protein sequence ID" value="EYC41899.1"/>
    <property type="molecule type" value="Genomic_DNA"/>
</dbReference>
<gene>
    <name evidence="7" type="primary">Acey_s0552.g3349</name>
    <name evidence="7" type="ORF">Y032_0552g3349</name>
</gene>
<evidence type="ECO:0000313" key="8">
    <source>
        <dbReference type="Proteomes" id="UP000024635"/>
    </source>
</evidence>
<keyword evidence="8" id="KW-1185">Reference proteome</keyword>
<dbReference type="OrthoDB" id="5835829at2759"/>
<protein>
    <recommendedName>
        <fullName evidence="2">glucuronosyltransferase</fullName>
        <ecNumber evidence="2">2.4.1.17</ecNumber>
    </recommendedName>
</protein>
<comment type="similarity">
    <text evidence="1">Belongs to the UDP-glycosyltransferase family.</text>
</comment>
<evidence type="ECO:0000256" key="3">
    <source>
        <dbReference type="ARBA" id="ARBA00022676"/>
    </source>
</evidence>
<organism evidence="7 8">
    <name type="scientific">Ancylostoma ceylanicum</name>
    <dbReference type="NCBI Taxonomy" id="53326"/>
    <lineage>
        <taxon>Eukaryota</taxon>
        <taxon>Metazoa</taxon>
        <taxon>Ecdysozoa</taxon>
        <taxon>Nematoda</taxon>
        <taxon>Chromadorea</taxon>
        <taxon>Rhabditida</taxon>
        <taxon>Rhabditina</taxon>
        <taxon>Rhabditomorpha</taxon>
        <taxon>Strongyloidea</taxon>
        <taxon>Ancylostomatidae</taxon>
        <taxon>Ancylostomatinae</taxon>
        <taxon>Ancylostoma</taxon>
    </lineage>
</organism>
<dbReference type="EC" id="2.4.1.17" evidence="2"/>
<dbReference type="AlphaFoldDB" id="A0A016WQ08"/>
<dbReference type="Proteomes" id="UP000024635">
    <property type="component" value="Unassembled WGS sequence"/>
</dbReference>
<evidence type="ECO:0000256" key="1">
    <source>
        <dbReference type="ARBA" id="ARBA00009995"/>
    </source>
</evidence>
<evidence type="ECO:0000256" key="2">
    <source>
        <dbReference type="ARBA" id="ARBA00012544"/>
    </source>
</evidence>
<name>A0A016WQ08_9BILA</name>
<dbReference type="PANTHER" id="PTHR48043:SF145">
    <property type="entry name" value="FI06409P-RELATED"/>
    <property type="match status" value="1"/>
</dbReference>
<evidence type="ECO:0000256" key="5">
    <source>
        <dbReference type="ARBA" id="ARBA00022729"/>
    </source>
</evidence>
<comment type="caution">
    <text evidence="7">The sequence shown here is derived from an EMBL/GenBank/DDBJ whole genome shotgun (WGS) entry which is preliminary data.</text>
</comment>
<evidence type="ECO:0000256" key="4">
    <source>
        <dbReference type="ARBA" id="ARBA00022679"/>
    </source>
</evidence>
<dbReference type="PANTHER" id="PTHR48043">
    <property type="entry name" value="EG:EG0003.4 PROTEIN-RELATED"/>
    <property type="match status" value="1"/>
</dbReference>
<sequence length="298" mass="34356">MDIKQSSQVRRIRAEKKVQFFLCTFSSVTAITPLNYSTNVLQSNGVLSKDAVYRRSVHHACEVGWNKRVAEALAQAGHDVTVILVQTMEDAEKDVQFSKDVKVHALNASSGITRSDMEDFQKKAVFGDLALWNLEARKHMDLFMGMLFDGCKLTLQNKEFMQWLTDQKFDLAFVHMYHTCPIGLVHASKIPSWIWLNSGQLMDNVANAIGVPTPPSYVPPLMMESSDEMDFVQRTKSFIGHTLYNLIWPWIVVNKETQIFREHWDPEFPDIMDLIKKCPLVSMNFYRTFEIRRTLWAV</sequence>
<dbReference type="InterPro" id="IPR050271">
    <property type="entry name" value="UDP-glycosyltransferase"/>
</dbReference>
<reference evidence="8" key="1">
    <citation type="journal article" date="2015" name="Nat. Genet.">
        <title>The genome and transcriptome of the zoonotic hookworm Ancylostoma ceylanicum identify infection-specific gene families.</title>
        <authorList>
            <person name="Schwarz E.M."/>
            <person name="Hu Y."/>
            <person name="Antoshechkin I."/>
            <person name="Miller M.M."/>
            <person name="Sternberg P.W."/>
            <person name="Aroian R.V."/>
        </authorList>
    </citation>
    <scope>NUCLEOTIDE SEQUENCE</scope>
    <source>
        <strain evidence="8">HY135</strain>
    </source>
</reference>
<dbReference type="Pfam" id="PF00201">
    <property type="entry name" value="UDPGT"/>
    <property type="match status" value="1"/>
</dbReference>
<proteinExistence type="inferred from homology"/>
<accession>A0A016WQ08</accession>
<evidence type="ECO:0000313" key="7">
    <source>
        <dbReference type="EMBL" id="EYC41899.1"/>
    </source>
</evidence>
<dbReference type="SUPFAM" id="SSF53756">
    <property type="entry name" value="UDP-Glycosyltransferase/glycogen phosphorylase"/>
    <property type="match status" value="1"/>
</dbReference>
<dbReference type="InterPro" id="IPR002213">
    <property type="entry name" value="UDP_glucos_trans"/>
</dbReference>
<comment type="catalytic activity">
    <reaction evidence="6">
        <text>glucuronate acceptor + UDP-alpha-D-glucuronate = acceptor beta-D-glucuronoside + UDP + H(+)</text>
        <dbReference type="Rhea" id="RHEA:21032"/>
        <dbReference type="ChEBI" id="CHEBI:15378"/>
        <dbReference type="ChEBI" id="CHEBI:58052"/>
        <dbReference type="ChEBI" id="CHEBI:58223"/>
        <dbReference type="ChEBI" id="CHEBI:132367"/>
        <dbReference type="ChEBI" id="CHEBI:132368"/>
        <dbReference type="EC" id="2.4.1.17"/>
    </reaction>
</comment>
<keyword evidence="4" id="KW-0808">Transferase</keyword>
<keyword evidence="3" id="KW-0328">Glycosyltransferase</keyword>
<dbReference type="STRING" id="53326.A0A016WQ08"/>
<keyword evidence="5" id="KW-0732">Signal</keyword>